<keyword evidence="3" id="KW-1185">Reference proteome</keyword>
<dbReference type="SUPFAM" id="SSF52540">
    <property type="entry name" value="P-loop containing nucleoside triphosphate hydrolases"/>
    <property type="match status" value="1"/>
</dbReference>
<protein>
    <recommendedName>
        <fullName evidence="1">pPIWI-RE three-gene island domain-containing protein</fullName>
    </recommendedName>
</protein>
<gene>
    <name evidence="2" type="ORF">SAMN05421869_110145</name>
</gene>
<proteinExistence type="predicted"/>
<dbReference type="Proteomes" id="UP000199202">
    <property type="component" value="Unassembled WGS sequence"/>
</dbReference>
<dbReference type="AlphaFoldDB" id="A0A1G8TCQ8"/>
<dbReference type="RefSeq" id="WP_090934422.1">
    <property type="nucleotide sequence ID" value="NZ_FNDJ01000010.1"/>
</dbReference>
<evidence type="ECO:0000313" key="2">
    <source>
        <dbReference type="EMBL" id="SDJ39346.1"/>
    </source>
</evidence>
<sequence>MRNLRDHLREALSVIPAAEASEYDDLRKRLDYTVELGLHVIELVSPQLAPIDGWALFGGYPFSRARGLVASRPDDRLRRILRAARYHLESMHRREVWRSALLRYRHLPERHRMYDFAESLAWPAVQRQPSLAAHRLELYDALLSSAPPFTTSRITIADPGPHLFHGRTIGAQHITIPEDLPPQVDSRLPMEAQHLREPFNQPVESLRQTAKKMAKLDQPNQGQSKALTDWESRYLGMELSTLDEESGRFAKADRLVVDGLLNLIGIPGVGKSTLRDILATHAVAELGQRVVLVVGDVAEALRVAQVFNKLREAADRKIEEGDKTYAGWDRLHAIPLIGASTRDQHTRRLHRRLRQVSPLPLLHQDAAFAYLSTACPLSALRGAEADGPLPYLEAPCQSLIPLDQPPQGGESAADLAEEKRKPRRGCPIWSHCPRHDAARGLREATIWVATPEALTVSSVPVQQNPERIRYLELACRTADLLIVDEADQVQIRLDHLFAPTATLYKRGDDSWLDEINRHNVAELAREGRIQLSNEMVQQWTAALDTVSTAANRIYAMIVSDDELREWLGSDLFTVWSLQLELVGQWPATRLPDRVPSAAEWVNPKHETRQEASAKLLAYLSQDPGVAQESRDKRREAILKILDGFRDDPVGDNDETELSDDAPARETLQLAELARRLVTSRPGSPRVAEELNGLLAQLAGLRDPEELSGNDLNAEVRENVKEELRRERRRFEFTLLVAILHDRLNLLTTLWPRVEIALNLDPSANALYHSSPTDYAPVIPESPMGNILAFQFVPDARDVYTKTGELRFIRCTGVGRELLSVLPTLHTVDGSHGPNVVLMSGTSWAGASTRYHLAEPVKAVLHAKARVEEPKKPSNPEIAMFTSFVYDAVEGASSRDPMRPLQLSGTSSDRNDVLWKMLRGLADPDPADQGGRSRFTQELGNLPPGRQHLLILTGSYKDAKEAGRALQSFREWRDRICVLISDDEEAADVPRHDQDRSRDAPTLRRGDLATFGATKYTILVAPLQSVERGHNILNDQEKALFGSVYFLARPLPTPSDVSVLIHALNDLTVRRTRPGGTFDELVQSAMSLDAAGLEWRKQARRELHWLANRHLMWKRLSDSDREYLTWDLLVVMWQVIGRLTRGGVGARVHFVDAAFAPQRAAGLRGDSPRSSLLVSMRDVLAPYFGDAPDWQRRPAPPHRLPATEANIYLAGALYRPLYDGLKELLLGSPEAAPLHGDERRWR</sequence>
<organism evidence="2 3">
    <name type="scientific">Nonomuraea jiangxiensis</name>
    <dbReference type="NCBI Taxonomy" id="633440"/>
    <lineage>
        <taxon>Bacteria</taxon>
        <taxon>Bacillati</taxon>
        <taxon>Actinomycetota</taxon>
        <taxon>Actinomycetes</taxon>
        <taxon>Streptosporangiales</taxon>
        <taxon>Streptosporangiaceae</taxon>
        <taxon>Nonomuraea</taxon>
    </lineage>
</organism>
<dbReference type="InterPro" id="IPR055254">
    <property type="entry name" value="pPIWI_RE_Z"/>
</dbReference>
<evidence type="ECO:0000313" key="3">
    <source>
        <dbReference type="Proteomes" id="UP000199202"/>
    </source>
</evidence>
<feature type="domain" description="pPIWI-RE three-gene island" evidence="1">
    <location>
        <begin position="33"/>
        <end position="181"/>
    </location>
</feature>
<dbReference type="STRING" id="633440.SAMN05421869_110145"/>
<reference evidence="2 3" key="1">
    <citation type="submission" date="2016-10" db="EMBL/GenBank/DDBJ databases">
        <authorList>
            <person name="de Groot N.N."/>
        </authorList>
    </citation>
    <scope>NUCLEOTIDE SEQUENCE [LARGE SCALE GENOMIC DNA]</scope>
    <source>
        <strain evidence="2 3">CGMCC 4.6533</strain>
    </source>
</reference>
<dbReference type="InterPro" id="IPR027417">
    <property type="entry name" value="P-loop_NTPase"/>
</dbReference>
<dbReference type="OrthoDB" id="8252072at2"/>
<accession>A0A1G8TCQ8</accession>
<dbReference type="EMBL" id="FNDJ01000010">
    <property type="protein sequence ID" value="SDJ39346.1"/>
    <property type="molecule type" value="Genomic_DNA"/>
</dbReference>
<name>A0A1G8TCQ8_9ACTN</name>
<evidence type="ECO:0000259" key="1">
    <source>
        <dbReference type="Pfam" id="PF18155"/>
    </source>
</evidence>
<dbReference type="Pfam" id="PF18155">
    <property type="entry name" value="pPIWI_RE_Z"/>
    <property type="match status" value="1"/>
</dbReference>